<dbReference type="GO" id="GO:0055085">
    <property type="term" value="P:transmembrane transport"/>
    <property type="evidence" value="ECO:0007669"/>
    <property type="project" value="InterPro"/>
</dbReference>
<evidence type="ECO:0000313" key="9">
    <source>
        <dbReference type="EMBL" id="ODV54164.1"/>
    </source>
</evidence>
<dbReference type="GO" id="GO:0005886">
    <property type="term" value="C:plasma membrane"/>
    <property type="evidence" value="ECO:0007669"/>
    <property type="project" value="UniProtKB-SubCell"/>
</dbReference>
<name>A0A1E4R133_9BACI</name>
<dbReference type="OrthoDB" id="9773683at2"/>
<evidence type="ECO:0000256" key="1">
    <source>
        <dbReference type="ARBA" id="ARBA00004651"/>
    </source>
</evidence>
<dbReference type="EMBL" id="MECQ01000002">
    <property type="protein sequence ID" value="ODV54164.1"/>
    <property type="molecule type" value="Genomic_DNA"/>
</dbReference>
<organism evidence="9 10">
    <name type="scientific">Lysinibacillus fusiformis</name>
    <dbReference type="NCBI Taxonomy" id="28031"/>
    <lineage>
        <taxon>Bacteria</taxon>
        <taxon>Bacillati</taxon>
        <taxon>Bacillota</taxon>
        <taxon>Bacilli</taxon>
        <taxon>Bacillales</taxon>
        <taxon>Bacillaceae</taxon>
        <taxon>Lysinibacillus</taxon>
    </lineage>
</organism>
<dbReference type="CDD" id="cd06261">
    <property type="entry name" value="TM_PBP2"/>
    <property type="match status" value="1"/>
</dbReference>
<evidence type="ECO:0000256" key="2">
    <source>
        <dbReference type="ARBA" id="ARBA00022448"/>
    </source>
</evidence>
<evidence type="ECO:0000256" key="3">
    <source>
        <dbReference type="ARBA" id="ARBA00022475"/>
    </source>
</evidence>
<feature type="transmembrane region" description="Helical" evidence="7">
    <location>
        <begin position="9"/>
        <end position="30"/>
    </location>
</feature>
<dbReference type="RefSeq" id="WP_069482802.1">
    <property type="nucleotide sequence ID" value="NZ_KV766182.1"/>
</dbReference>
<dbReference type="Gene3D" id="1.10.3720.10">
    <property type="entry name" value="MetI-like"/>
    <property type="match status" value="1"/>
</dbReference>
<dbReference type="AlphaFoldDB" id="A0A1E4R133"/>
<comment type="similarity">
    <text evidence="7">Belongs to the binding-protein-dependent transport system permease family.</text>
</comment>
<feature type="domain" description="ABC transmembrane type-1" evidence="8">
    <location>
        <begin position="93"/>
        <end position="294"/>
    </location>
</feature>
<reference evidence="9 10" key="1">
    <citation type="submission" date="2016-09" db="EMBL/GenBank/DDBJ databases">
        <title>Draft genome sequence of the soil isolate, Lysinibacillus fusiformis M5, a potential hypoxanthine producer.</title>
        <authorList>
            <person name="Gallegos-Monterrosa R."/>
            <person name="Maroti G."/>
            <person name="Balint B."/>
            <person name="Kovacs A.T."/>
        </authorList>
    </citation>
    <scope>NUCLEOTIDE SEQUENCE [LARGE SCALE GENOMIC DNA]</scope>
    <source>
        <strain evidence="9 10">M5</strain>
    </source>
</reference>
<comment type="subcellular location">
    <subcellularLocation>
        <location evidence="1 7">Cell membrane</location>
        <topology evidence="1 7">Multi-pass membrane protein</topology>
    </subcellularLocation>
</comment>
<sequence>MVRYIFTRIGYMILTLFIIILLSFLLMKALPGSPFNDERLPETQKELLYKKYGLDKPVPVQFGIYLTNLVQGDLGVSFVFDNRPVTKIIQERIGASAILGFQAILVGTIIGLFLGIIAALRHNTIIDYGATILAVLGISIPSFVFAGFLQYWVGVKLGWLPIAFWNGFEYSILPTIALAVGVIATIARFTRIEMLEVLSQEYILTSKAKGLSKPIIITKHGIRNAMIPIVTIIGPLTVNTITGSLVIEKIFSIPGLGEQFVNSIITNDYQLIMGTTIFYAVLFVTVILIIDILYGLIDPRIRVAGGAEA</sequence>
<evidence type="ECO:0000256" key="4">
    <source>
        <dbReference type="ARBA" id="ARBA00022692"/>
    </source>
</evidence>
<accession>A0A1E4R133</accession>
<dbReference type="NCBIfam" id="NF045471">
    <property type="entry name" value="Opp3B"/>
    <property type="match status" value="1"/>
</dbReference>
<feature type="transmembrane region" description="Helical" evidence="7">
    <location>
        <begin position="93"/>
        <end position="120"/>
    </location>
</feature>
<evidence type="ECO:0000256" key="7">
    <source>
        <dbReference type="RuleBase" id="RU363032"/>
    </source>
</evidence>
<evidence type="ECO:0000256" key="6">
    <source>
        <dbReference type="ARBA" id="ARBA00023136"/>
    </source>
</evidence>
<evidence type="ECO:0000256" key="5">
    <source>
        <dbReference type="ARBA" id="ARBA00022989"/>
    </source>
</evidence>
<feature type="transmembrane region" description="Helical" evidence="7">
    <location>
        <begin position="277"/>
        <end position="297"/>
    </location>
</feature>
<keyword evidence="2 7" id="KW-0813">Transport</keyword>
<feature type="transmembrane region" description="Helical" evidence="7">
    <location>
        <begin position="132"/>
        <end position="152"/>
    </location>
</feature>
<keyword evidence="5 7" id="KW-1133">Transmembrane helix</keyword>
<dbReference type="SUPFAM" id="SSF161098">
    <property type="entry name" value="MetI-like"/>
    <property type="match status" value="1"/>
</dbReference>
<proteinExistence type="inferred from homology"/>
<dbReference type="PANTHER" id="PTHR43163:SF6">
    <property type="entry name" value="DIPEPTIDE TRANSPORT SYSTEM PERMEASE PROTEIN DPPB-RELATED"/>
    <property type="match status" value="1"/>
</dbReference>
<keyword evidence="3" id="KW-1003">Cell membrane</keyword>
<comment type="caution">
    <text evidence="9">The sequence shown here is derived from an EMBL/GenBank/DDBJ whole genome shotgun (WGS) entry which is preliminary data.</text>
</comment>
<evidence type="ECO:0000313" key="10">
    <source>
        <dbReference type="Proteomes" id="UP000094784"/>
    </source>
</evidence>
<dbReference type="PROSITE" id="PS50928">
    <property type="entry name" value="ABC_TM1"/>
    <property type="match status" value="1"/>
</dbReference>
<evidence type="ECO:0000259" key="8">
    <source>
        <dbReference type="PROSITE" id="PS50928"/>
    </source>
</evidence>
<gene>
    <name evidence="9" type="ORF">BG258_19090</name>
</gene>
<feature type="transmembrane region" description="Helical" evidence="7">
    <location>
        <begin position="172"/>
        <end position="190"/>
    </location>
</feature>
<dbReference type="Pfam" id="PF19300">
    <property type="entry name" value="BPD_transp_1_N"/>
    <property type="match status" value="1"/>
</dbReference>
<feature type="transmembrane region" description="Helical" evidence="7">
    <location>
        <begin position="225"/>
        <end position="247"/>
    </location>
</feature>
<protein>
    <submittedName>
        <fullName evidence="9">Peptide ABC transporter permease</fullName>
    </submittedName>
</protein>
<dbReference type="InterPro" id="IPR000515">
    <property type="entry name" value="MetI-like"/>
</dbReference>
<dbReference type="InterPro" id="IPR035906">
    <property type="entry name" value="MetI-like_sf"/>
</dbReference>
<dbReference type="Proteomes" id="UP000094784">
    <property type="component" value="Unassembled WGS sequence"/>
</dbReference>
<keyword evidence="4 7" id="KW-0812">Transmembrane</keyword>
<dbReference type="InterPro" id="IPR045621">
    <property type="entry name" value="BPD_transp_1_N"/>
</dbReference>
<dbReference type="PANTHER" id="PTHR43163">
    <property type="entry name" value="DIPEPTIDE TRANSPORT SYSTEM PERMEASE PROTEIN DPPB-RELATED"/>
    <property type="match status" value="1"/>
</dbReference>
<keyword evidence="6 7" id="KW-0472">Membrane</keyword>
<dbReference type="Pfam" id="PF00528">
    <property type="entry name" value="BPD_transp_1"/>
    <property type="match status" value="1"/>
</dbReference>